<dbReference type="InterPro" id="IPR000674">
    <property type="entry name" value="Ald_Oxase/Xan_DH_a/b"/>
</dbReference>
<keyword evidence="5" id="KW-1185">Reference proteome</keyword>
<dbReference type="InterPro" id="IPR037165">
    <property type="entry name" value="AldOxase/xan_DH_Mopterin-bd_sf"/>
</dbReference>
<proteinExistence type="predicted"/>
<reference evidence="4 5" key="1">
    <citation type="journal article" date="2011" name="J. Bacteriol.">
        <title>Genome sequence of Chthoniobacter flavus Ellin428, an aerobic heterotrophic soil bacterium.</title>
        <authorList>
            <person name="Kant R."/>
            <person name="van Passel M.W."/>
            <person name="Palva A."/>
            <person name="Lucas S."/>
            <person name="Lapidus A."/>
            <person name="Glavina Del Rio T."/>
            <person name="Dalin E."/>
            <person name="Tice H."/>
            <person name="Bruce D."/>
            <person name="Goodwin L."/>
            <person name="Pitluck S."/>
            <person name="Larimer F.W."/>
            <person name="Land M.L."/>
            <person name="Hauser L."/>
            <person name="Sangwan P."/>
            <person name="de Vos W.M."/>
            <person name="Janssen P.H."/>
            <person name="Smidt H."/>
        </authorList>
    </citation>
    <scope>NUCLEOTIDE SEQUENCE [LARGE SCALE GENOMIC DNA]</scope>
    <source>
        <strain evidence="4 5">Ellin428</strain>
    </source>
</reference>
<keyword evidence="2" id="KW-0560">Oxidoreductase</keyword>
<dbReference type="PANTHER" id="PTHR11908">
    <property type="entry name" value="XANTHINE DEHYDROGENASE"/>
    <property type="match status" value="1"/>
</dbReference>
<dbReference type="SUPFAM" id="SSF56003">
    <property type="entry name" value="Molybdenum cofactor-binding domain"/>
    <property type="match status" value="1"/>
</dbReference>
<dbReference type="STRING" id="497964.CfE428DRAFT_1178"/>
<dbReference type="SMART" id="SM01008">
    <property type="entry name" value="Ald_Xan_dh_C"/>
    <property type="match status" value="1"/>
</dbReference>
<feature type="domain" description="Aldehyde oxidase/xanthine dehydrogenase a/b hammerhead" evidence="3">
    <location>
        <begin position="24"/>
        <end position="137"/>
    </location>
</feature>
<evidence type="ECO:0000256" key="1">
    <source>
        <dbReference type="ARBA" id="ARBA00022505"/>
    </source>
</evidence>
<dbReference type="Gene3D" id="3.90.1170.50">
    <property type="entry name" value="Aldehyde oxidase/xanthine dehydrogenase, a/b hammerhead"/>
    <property type="match status" value="1"/>
</dbReference>
<dbReference type="eggNOG" id="COG1529">
    <property type="taxonomic scope" value="Bacteria"/>
</dbReference>
<dbReference type="RefSeq" id="WP_006978504.1">
    <property type="nucleotide sequence ID" value="NZ_ABVL01000003.1"/>
</dbReference>
<evidence type="ECO:0000256" key="2">
    <source>
        <dbReference type="ARBA" id="ARBA00023002"/>
    </source>
</evidence>
<dbReference type="InterPro" id="IPR016208">
    <property type="entry name" value="Ald_Oxase/xanthine_DH-like"/>
</dbReference>
<evidence type="ECO:0000313" key="4">
    <source>
        <dbReference type="EMBL" id="EDY20885.1"/>
    </source>
</evidence>
<dbReference type="Pfam" id="PF20256">
    <property type="entry name" value="MoCoBD_2"/>
    <property type="match status" value="1"/>
</dbReference>
<dbReference type="Pfam" id="PF01315">
    <property type="entry name" value="Ald_Xan_dh_C"/>
    <property type="match status" value="1"/>
</dbReference>
<dbReference type="EMBL" id="ABVL01000003">
    <property type="protein sequence ID" value="EDY20885.1"/>
    <property type="molecule type" value="Genomic_DNA"/>
</dbReference>
<dbReference type="PANTHER" id="PTHR11908:SF132">
    <property type="entry name" value="ALDEHYDE OXIDASE 1-RELATED"/>
    <property type="match status" value="1"/>
</dbReference>
<keyword evidence="1" id="KW-0500">Molybdenum</keyword>
<evidence type="ECO:0000259" key="3">
    <source>
        <dbReference type="SMART" id="SM01008"/>
    </source>
</evidence>
<evidence type="ECO:0000313" key="5">
    <source>
        <dbReference type="Proteomes" id="UP000005824"/>
    </source>
</evidence>
<sequence>MSTELKPHAIGQPLSRVDGRLKVTGAARYPAEFRPPNLACGFLVGSTIAKGAIRSIDVTTAEKAPGVLAVLTHQNVPKLTEPPNAKDSGGIRIEERIPFSDAKINYAGQYIAVIVATTFEEARYAAGLLRVDYEVERFALTKEDAPDTAKQPEESIGEKLQQRKGEIAAALAKPDLVKIEETYSTPTETHNPMECSATIAEWPDAQHLVLYDATQYVKGAQAVVAQAFNLPRENVRIICPFVGGAFGCKGPVWPHTIAAAMAALVVKRPVRIEVTRQLMFSGTGHRPPTFQTIALAASRDGKLQAIRHKSEMLTSPVGAWVEACGIGSTNVLYDAPAIEFSHTVYTVNVSQPSFMRAPGECPGTYAAECAMDELAYALGMDPLQLRLVNDSPNHPLKGVPWSTKHLRECYEVGAERFGWNKRQHAPGSMKDGRLSIGWGMATATYPAKKWDADVHIQLHAGGKTIVKCASHDLGTGAYTAFTQISADAIGVPVEDVVFELGSSDFPYGPVAGGSNSTATVGSAIVAAAQKLHEKLAGLALADKESPLAGAEAKKIALVGARRLGDGSKSVSFDDILHGAGLKSIEAQGGIKEEENKKLGFQSFGAHFCEVNVDPELLSVRVSRFVSVMDCGRVINPKTGGSQILGGVVMGIGMALEEHTVYDRQTGLPATRNLADYHVPVNADIPAIEVHFVGEPDFAFNPMGSRGMGEIGITGAAAAVANAVFHATGKRVRDLPITLDKLLV</sequence>
<dbReference type="SUPFAM" id="SSF54665">
    <property type="entry name" value="CO dehydrogenase molybdoprotein N-domain-like"/>
    <property type="match status" value="1"/>
</dbReference>
<dbReference type="GO" id="GO:0016491">
    <property type="term" value="F:oxidoreductase activity"/>
    <property type="evidence" value="ECO:0007669"/>
    <property type="project" value="UniProtKB-KW"/>
</dbReference>
<dbReference type="InterPro" id="IPR008274">
    <property type="entry name" value="AldOxase/xan_DH_MoCoBD1"/>
</dbReference>
<dbReference type="InParanoid" id="B4CX87"/>
<dbReference type="Pfam" id="PF02738">
    <property type="entry name" value="MoCoBD_1"/>
    <property type="match status" value="1"/>
</dbReference>
<gene>
    <name evidence="4" type="ORF">CfE428DRAFT_1178</name>
</gene>
<protein>
    <submittedName>
        <fullName evidence="4">Aldehyde oxidase and xanthine dehydrogenase molybdopterin binding</fullName>
    </submittedName>
</protein>
<dbReference type="InterPro" id="IPR036856">
    <property type="entry name" value="Ald_Oxase/Xan_DH_a/b_sf"/>
</dbReference>
<dbReference type="FunCoup" id="B4CX87">
    <property type="interactions" value="63"/>
</dbReference>
<accession>B4CX87</accession>
<dbReference type="AlphaFoldDB" id="B4CX87"/>
<dbReference type="GO" id="GO:0005506">
    <property type="term" value="F:iron ion binding"/>
    <property type="evidence" value="ECO:0007669"/>
    <property type="project" value="InterPro"/>
</dbReference>
<dbReference type="Proteomes" id="UP000005824">
    <property type="component" value="Unassembled WGS sequence"/>
</dbReference>
<comment type="caution">
    <text evidence="4">The sequence shown here is derived from an EMBL/GenBank/DDBJ whole genome shotgun (WGS) entry which is preliminary data.</text>
</comment>
<dbReference type="InterPro" id="IPR046867">
    <property type="entry name" value="AldOxase/xan_DH_MoCoBD2"/>
</dbReference>
<dbReference type="Gene3D" id="3.30.365.10">
    <property type="entry name" value="Aldehyde oxidase/xanthine dehydrogenase, molybdopterin binding domain"/>
    <property type="match status" value="4"/>
</dbReference>
<organism evidence="4 5">
    <name type="scientific">Chthoniobacter flavus Ellin428</name>
    <dbReference type="NCBI Taxonomy" id="497964"/>
    <lineage>
        <taxon>Bacteria</taxon>
        <taxon>Pseudomonadati</taxon>
        <taxon>Verrucomicrobiota</taxon>
        <taxon>Spartobacteria</taxon>
        <taxon>Chthoniobacterales</taxon>
        <taxon>Chthoniobacteraceae</taxon>
        <taxon>Chthoniobacter</taxon>
    </lineage>
</organism>
<name>B4CX87_9BACT</name>